<dbReference type="InterPro" id="IPR027417">
    <property type="entry name" value="P-loop_NTPase"/>
</dbReference>
<dbReference type="Proteomes" id="UP000265631">
    <property type="component" value="Unassembled WGS sequence"/>
</dbReference>
<evidence type="ECO:0000259" key="6">
    <source>
        <dbReference type="Pfam" id="PF24883"/>
    </source>
</evidence>
<dbReference type="PROSITE" id="PS50088">
    <property type="entry name" value="ANK_REPEAT"/>
    <property type="match status" value="7"/>
</dbReference>
<name>A0A395MF45_9HYPO</name>
<protein>
    <submittedName>
        <fullName evidence="7">Ankyrin repeat protein</fullName>
    </submittedName>
</protein>
<dbReference type="InterPro" id="IPR054471">
    <property type="entry name" value="GPIID_WHD"/>
</dbReference>
<feature type="domain" description="NACHT-NTPase and P-loop NTPases N-terminal" evidence="4">
    <location>
        <begin position="7"/>
        <end position="137"/>
    </location>
</feature>
<dbReference type="InterPro" id="IPR036770">
    <property type="entry name" value="Ankyrin_rpt-contain_sf"/>
</dbReference>
<dbReference type="Pfam" id="PF24883">
    <property type="entry name" value="NPHP3_N"/>
    <property type="match status" value="1"/>
</dbReference>
<proteinExistence type="predicted"/>
<dbReference type="InterPro" id="IPR056884">
    <property type="entry name" value="NPHP3-like_N"/>
</dbReference>
<feature type="repeat" description="ANK" evidence="3">
    <location>
        <begin position="788"/>
        <end position="812"/>
    </location>
</feature>
<feature type="repeat" description="ANK" evidence="3">
    <location>
        <begin position="993"/>
        <end position="1025"/>
    </location>
</feature>
<keyword evidence="8" id="KW-1185">Reference proteome</keyword>
<evidence type="ECO:0000259" key="5">
    <source>
        <dbReference type="Pfam" id="PF22939"/>
    </source>
</evidence>
<dbReference type="PANTHER" id="PTHR24123:SF33">
    <property type="entry name" value="PROTEIN HOS4"/>
    <property type="match status" value="1"/>
</dbReference>
<dbReference type="AlphaFoldDB" id="A0A395MF45"/>
<dbReference type="InterPro" id="IPR051165">
    <property type="entry name" value="Multifunctional_ANK_Repeat"/>
</dbReference>
<dbReference type="SMART" id="SM00248">
    <property type="entry name" value="ANK"/>
    <property type="match status" value="12"/>
</dbReference>
<dbReference type="Pfam" id="PF22939">
    <property type="entry name" value="WHD_GPIID"/>
    <property type="match status" value="1"/>
</dbReference>
<evidence type="ECO:0000259" key="4">
    <source>
        <dbReference type="Pfam" id="PF17107"/>
    </source>
</evidence>
<dbReference type="Gene3D" id="1.25.40.20">
    <property type="entry name" value="Ankyrin repeat-containing domain"/>
    <property type="match status" value="2"/>
</dbReference>
<feature type="repeat" description="ANK" evidence="3">
    <location>
        <begin position="1060"/>
        <end position="1092"/>
    </location>
</feature>
<evidence type="ECO:0000256" key="3">
    <source>
        <dbReference type="PROSITE-ProRule" id="PRU00023"/>
    </source>
</evidence>
<dbReference type="Pfam" id="PF12796">
    <property type="entry name" value="Ank_2"/>
    <property type="match status" value="4"/>
</dbReference>
<dbReference type="InterPro" id="IPR031352">
    <property type="entry name" value="SesA"/>
</dbReference>
<feature type="repeat" description="ANK" evidence="3">
    <location>
        <begin position="822"/>
        <end position="854"/>
    </location>
</feature>
<dbReference type="InterPro" id="IPR002110">
    <property type="entry name" value="Ankyrin_rpt"/>
</dbReference>
<dbReference type="EMBL" id="PXXK01000299">
    <property type="protein sequence ID" value="RFN46465.1"/>
    <property type="molecule type" value="Genomic_DNA"/>
</dbReference>
<gene>
    <name evidence="7" type="ORF">FIE12Z_9300</name>
</gene>
<sequence length="1159" mass="130286">MDPLSTIAAIIAIVDSILSTYGAIREIKGLPKAFEEVERNLPLVRETIEIAQRQLYCNFPSDAEIRAIEPVLKACESKLKELNKILTGMKWKKKEDNGEAKDWSSLAKFYHKVVVPMGKAHRVETLTSAIMNSLKALAIHQTFKATTEPLVRKLEEAINGLSQVEPSIPDSDFETNGSTVTQTNNDHANGFLCTEGTMLNNVGGNFWKSDQSMNFGTTIYEWLESIATPPRFDEKLHELLRVAKKSPASGSWFLKLPAIVDWIDGDLRKLLAYGHPGAGKSVLASIVIHYLQNRHNLLYSDRNIACLYIYFDYKKQNMQTLTNILSSLLIQLVRCSRKVSHEIQHKFEEWRQRAALPEDGEYVHMITSQAMEFRRIYLVVDGLDQCCSDTSTNTLYDFLDICCKLPRTFHSLFTTRAGLHSQVLRPDCEVEIKAHRDDISAYLRNFINTRQVMRSIVNEGHRHNNSFYEHTLNSIVSRSDGLFLLAHLHIAHLASAHTLEEFEFTLDNLSGDLSQVYKAALERIEMQNDKQRNTATMLLSWITFAKRPLTIAEVTQALYIQNASRELNMSGYVIPKVTLGREAEWALTSVCAGMVVGVIEKKTTFLHFAHRTAKKYLKKNLLGECRDAYSLMTEVCLRCLIEIPIKPRKERTTSQSASEHFTKNYPFFRYAASNWGWHMTDKVKGPVYQLAWKFLSENENKDKLNHAVSAMEDAEISREEEFTGLHVAAYFGLTSLVQKAVGFQKSLDIDSRTKRNETPLHWAVARGHREFSELLIAQQADLNVQNDCKSTPLHIAIDKDDTDIIYLLLSTGYAALELADIKGYTPLIVAVKKGNAKLVQNLLQLGAGTESEDGHGWTAMRWAVQLGYKMIIEILVRNKASVSSPTQDGWTLLRWAAAEGRSDIITLLARMKINMDEPDEEGKTALQLAVRYRCPMTTWVLLQAKVNVNVQDNTGMTALHVAAKTSNQSIKGSDVLWILLANGAKVDARTKTLGHTPLHIAASEGSEDAIWLLLSKGADPSKLDVDNRTALHWAVVGDHTKAAQLLLWKMPGLINAVDHEKRSVLHYAASQGSVAMVEMLIHQDADIDARDRSGQTALHIAISQSHEDIAIFLIKNKANLDISCRINRKRVSMDDLVDSVKNTTIMDAINEVRGIGRAV</sequence>
<dbReference type="STRING" id="2594813.A0A395MF45"/>
<dbReference type="PRINTS" id="PR01415">
    <property type="entry name" value="ANKYRIN"/>
</dbReference>
<feature type="domain" description="Nephrocystin 3-like N-terminal" evidence="6">
    <location>
        <begin position="249"/>
        <end position="416"/>
    </location>
</feature>
<accession>A0A395MF45</accession>
<feature type="repeat" description="ANK" evidence="3">
    <location>
        <begin position="755"/>
        <end position="787"/>
    </location>
</feature>
<keyword evidence="1" id="KW-0677">Repeat</keyword>
<comment type="caution">
    <text evidence="7">The sequence shown here is derived from an EMBL/GenBank/DDBJ whole genome shotgun (WGS) entry which is preliminary data.</text>
</comment>
<evidence type="ECO:0000313" key="7">
    <source>
        <dbReference type="EMBL" id="RFN46465.1"/>
    </source>
</evidence>
<dbReference type="PROSITE" id="PS50297">
    <property type="entry name" value="ANK_REP_REGION"/>
    <property type="match status" value="7"/>
</dbReference>
<feature type="repeat" description="ANK" evidence="3">
    <location>
        <begin position="1093"/>
        <end position="1125"/>
    </location>
</feature>
<evidence type="ECO:0000313" key="8">
    <source>
        <dbReference type="Proteomes" id="UP000265631"/>
    </source>
</evidence>
<dbReference type="PANTHER" id="PTHR24123">
    <property type="entry name" value="ANKYRIN REPEAT-CONTAINING"/>
    <property type="match status" value="1"/>
</dbReference>
<feature type="repeat" description="ANK" evidence="3">
    <location>
        <begin position="954"/>
        <end position="991"/>
    </location>
</feature>
<dbReference type="Gene3D" id="3.40.50.300">
    <property type="entry name" value="P-loop containing nucleotide triphosphate hydrolases"/>
    <property type="match status" value="1"/>
</dbReference>
<feature type="domain" description="GPI inositol-deacylase winged helix" evidence="5">
    <location>
        <begin position="526"/>
        <end position="620"/>
    </location>
</feature>
<organism evidence="7 8">
    <name type="scientific">Fusarium flagelliforme</name>
    <dbReference type="NCBI Taxonomy" id="2675880"/>
    <lineage>
        <taxon>Eukaryota</taxon>
        <taxon>Fungi</taxon>
        <taxon>Dikarya</taxon>
        <taxon>Ascomycota</taxon>
        <taxon>Pezizomycotina</taxon>
        <taxon>Sordariomycetes</taxon>
        <taxon>Hypocreomycetidae</taxon>
        <taxon>Hypocreales</taxon>
        <taxon>Nectriaceae</taxon>
        <taxon>Fusarium</taxon>
        <taxon>Fusarium incarnatum-equiseti species complex</taxon>
    </lineage>
</organism>
<evidence type="ECO:0000256" key="2">
    <source>
        <dbReference type="ARBA" id="ARBA00023043"/>
    </source>
</evidence>
<evidence type="ECO:0000256" key="1">
    <source>
        <dbReference type="ARBA" id="ARBA00022737"/>
    </source>
</evidence>
<dbReference type="Pfam" id="PF17107">
    <property type="entry name" value="SesA"/>
    <property type="match status" value="1"/>
</dbReference>
<reference evidence="7 8" key="1">
    <citation type="journal article" date="2018" name="PLoS Pathog.">
        <title>Evolution of structural diversity of trichothecenes, a family of toxins produced by plant pathogenic and entomopathogenic fungi.</title>
        <authorList>
            <person name="Proctor R.H."/>
            <person name="McCormick S.P."/>
            <person name="Kim H.S."/>
            <person name="Cardoza R.E."/>
            <person name="Stanley A.M."/>
            <person name="Lindo L."/>
            <person name="Kelly A."/>
            <person name="Brown D.W."/>
            <person name="Lee T."/>
            <person name="Vaughan M.M."/>
            <person name="Alexander N.J."/>
            <person name="Busman M."/>
            <person name="Gutierrez S."/>
        </authorList>
    </citation>
    <scope>NUCLEOTIDE SEQUENCE [LARGE SCALE GENOMIC DNA]</scope>
    <source>
        <strain evidence="7 8">NRRL 13405</strain>
    </source>
</reference>
<dbReference type="SUPFAM" id="SSF52540">
    <property type="entry name" value="P-loop containing nucleoside triphosphate hydrolases"/>
    <property type="match status" value="1"/>
</dbReference>
<dbReference type="Pfam" id="PF00023">
    <property type="entry name" value="Ank"/>
    <property type="match status" value="1"/>
</dbReference>
<keyword evidence="2 3" id="KW-0040">ANK repeat</keyword>
<dbReference type="SUPFAM" id="SSF48403">
    <property type="entry name" value="Ankyrin repeat"/>
    <property type="match status" value="2"/>
</dbReference>